<organism evidence="5 6">
    <name type="scientific">Ophiocordyceps polyrhachis-furcata BCC 54312</name>
    <dbReference type="NCBI Taxonomy" id="1330021"/>
    <lineage>
        <taxon>Eukaryota</taxon>
        <taxon>Fungi</taxon>
        <taxon>Dikarya</taxon>
        <taxon>Ascomycota</taxon>
        <taxon>Pezizomycotina</taxon>
        <taxon>Sordariomycetes</taxon>
        <taxon>Hypocreomycetidae</taxon>
        <taxon>Hypocreales</taxon>
        <taxon>Ophiocordycipitaceae</taxon>
        <taxon>Ophiocordyceps</taxon>
    </lineage>
</organism>
<dbReference type="Gene3D" id="2.130.10.10">
    <property type="entry name" value="YVTN repeat-like/Quinoprotein amine dehydrogenase"/>
    <property type="match status" value="1"/>
</dbReference>
<evidence type="ECO:0000256" key="2">
    <source>
        <dbReference type="ARBA" id="ARBA00022737"/>
    </source>
</evidence>
<dbReference type="EMBL" id="LKCN02000007">
    <property type="protein sequence ID" value="RCI12994.1"/>
    <property type="molecule type" value="Genomic_DNA"/>
</dbReference>
<dbReference type="GO" id="GO:0097361">
    <property type="term" value="C:cytosolic [4Fe-4S] assembly targeting complex"/>
    <property type="evidence" value="ECO:0007669"/>
    <property type="project" value="InterPro"/>
</dbReference>
<dbReference type="HAMAP" id="MF_03037">
    <property type="entry name" value="ciao1"/>
    <property type="match status" value="1"/>
</dbReference>
<evidence type="ECO:0000313" key="5">
    <source>
        <dbReference type="EMBL" id="RCI12994.1"/>
    </source>
</evidence>
<dbReference type="InterPro" id="IPR036322">
    <property type="entry name" value="WD40_repeat_dom_sf"/>
</dbReference>
<sequence length="447" mass="48439">MPPPTPSAMAIVPLSHLLPDLHERAWASVPHPSLPLLATAHAKGVTVFSLVTLTSHSTLTGGHTRSVRSVSWEPGLPSQKLCLVTGSFDSNAGLWRFDADGGPGLETEVAAEAGDEGRSVGDQDWVFTVLLEGHGSEIKSCAFSPSGAYLATCSRDKSVWIWEDVGRSSGAEDEWQTQAILEEHEGDVKAVAWCPDVPGRSARRRYSPDVLASASYDNTARIWREDADAEFVCVSVLEGHEGTVWGVQWESNTTPHNRFPRLLTFSSDATARIWTLEEDISDDHVEAEEFSIGSGLGRIPNTMRPSLRETWKCTAILPKVHDGDIYAAAWSGQSGLIASAGSDGVIALYREASPPQAPGVITTAVDVSHSLSSQPSSLPSTTSWDLLATFPNAHGPYEINHITWCRRYDEAVGDRRGEEEMLVTTGDDGLVRTWTVTLKQVEPPMST</sequence>
<evidence type="ECO:0000256" key="4">
    <source>
        <dbReference type="PROSITE-ProRule" id="PRU00221"/>
    </source>
</evidence>
<dbReference type="PANTHER" id="PTHR19920">
    <property type="entry name" value="WD40 PROTEIN CIAO1"/>
    <property type="match status" value="1"/>
</dbReference>
<dbReference type="PROSITE" id="PS50294">
    <property type="entry name" value="WD_REPEATS_REGION"/>
    <property type="match status" value="1"/>
</dbReference>
<dbReference type="GO" id="GO:0016226">
    <property type="term" value="P:iron-sulfur cluster assembly"/>
    <property type="evidence" value="ECO:0007669"/>
    <property type="project" value="UniProtKB-UniRule"/>
</dbReference>
<dbReference type="STRING" id="1330021.A0A367LEY9"/>
<reference evidence="5 6" key="1">
    <citation type="journal article" date="2015" name="BMC Genomics">
        <title>Insights from the genome of Ophiocordyceps polyrhachis-furcata to pathogenicity and host specificity in insect fungi.</title>
        <authorList>
            <person name="Wichadakul D."/>
            <person name="Kobmoo N."/>
            <person name="Ingsriswang S."/>
            <person name="Tangphatsornruang S."/>
            <person name="Chantasingh D."/>
            <person name="Luangsa-ard J.J."/>
            <person name="Eurwilaichitr L."/>
        </authorList>
    </citation>
    <scope>NUCLEOTIDE SEQUENCE [LARGE SCALE GENOMIC DNA]</scope>
    <source>
        <strain evidence="5 6">BCC 54312</strain>
    </source>
</reference>
<keyword evidence="1 4" id="KW-0853">WD repeat</keyword>
<comment type="function">
    <text evidence="3">Essential component of the cytosolic iron-sulfur (Fe/S) protein assembly machinery. Required for the maturation of extramitochondrial Fe/S proteins.</text>
</comment>
<comment type="caution">
    <text evidence="5">The sequence shown here is derived from an EMBL/GenBank/DDBJ whole genome shotgun (WGS) entry which is preliminary data.</text>
</comment>
<dbReference type="PROSITE" id="PS50082">
    <property type="entry name" value="WD_REPEATS_2"/>
    <property type="match status" value="1"/>
</dbReference>
<name>A0A367LEY9_9HYPO</name>
<dbReference type="InterPro" id="IPR001680">
    <property type="entry name" value="WD40_rpt"/>
</dbReference>
<proteinExistence type="inferred from homology"/>
<dbReference type="Proteomes" id="UP000253664">
    <property type="component" value="Unassembled WGS sequence"/>
</dbReference>
<keyword evidence="2" id="KW-0677">Repeat</keyword>
<keyword evidence="6" id="KW-1185">Reference proteome</keyword>
<dbReference type="SMART" id="SM00320">
    <property type="entry name" value="WD40"/>
    <property type="match status" value="6"/>
</dbReference>
<feature type="repeat" description="WD" evidence="4">
    <location>
        <begin position="131"/>
        <end position="163"/>
    </location>
</feature>
<comment type="similarity">
    <text evidence="3">Belongs to the WD repeat CIA1 family.</text>
</comment>
<gene>
    <name evidence="3" type="primary">CIA1</name>
    <name evidence="5" type="ORF">L249_0014</name>
</gene>
<accession>A0A367LEY9</accession>
<protein>
    <recommendedName>
        <fullName evidence="3">Probable cytosolic iron-sulfur protein assembly protein 1</fullName>
    </recommendedName>
</protein>
<dbReference type="InterPro" id="IPR015943">
    <property type="entry name" value="WD40/YVTN_repeat-like_dom_sf"/>
</dbReference>
<evidence type="ECO:0000313" key="6">
    <source>
        <dbReference type="Proteomes" id="UP000253664"/>
    </source>
</evidence>
<dbReference type="PANTHER" id="PTHR19920:SF0">
    <property type="entry name" value="CYTOSOLIC IRON-SULFUR PROTEIN ASSEMBLY PROTEIN CIAO1-RELATED"/>
    <property type="match status" value="1"/>
</dbReference>
<dbReference type="Pfam" id="PF00400">
    <property type="entry name" value="WD40"/>
    <property type="match status" value="5"/>
</dbReference>
<dbReference type="SUPFAM" id="SSF50978">
    <property type="entry name" value="WD40 repeat-like"/>
    <property type="match status" value="1"/>
</dbReference>
<evidence type="ECO:0000256" key="3">
    <source>
        <dbReference type="HAMAP-Rule" id="MF_03037"/>
    </source>
</evidence>
<evidence type="ECO:0000256" key="1">
    <source>
        <dbReference type="ARBA" id="ARBA00022574"/>
    </source>
</evidence>
<dbReference type="InterPro" id="IPR028608">
    <property type="entry name" value="CIAO1/Cia1"/>
</dbReference>
<dbReference type="AlphaFoldDB" id="A0A367LEY9"/>
<dbReference type="OrthoDB" id="284782at2759"/>